<protein>
    <submittedName>
        <fullName evidence="2">Uncharacterized protein</fullName>
    </submittedName>
</protein>
<keyword evidence="3" id="KW-1185">Reference proteome</keyword>
<feature type="region of interest" description="Disordered" evidence="1">
    <location>
        <begin position="322"/>
        <end position="367"/>
    </location>
</feature>
<dbReference type="AlphaFoldDB" id="A0AAN9T6C7"/>
<dbReference type="Proteomes" id="UP001367676">
    <property type="component" value="Unassembled WGS sequence"/>
</dbReference>
<feature type="compositionally biased region" description="Polar residues" evidence="1">
    <location>
        <begin position="98"/>
        <end position="111"/>
    </location>
</feature>
<proteinExistence type="predicted"/>
<reference evidence="2 3" key="1">
    <citation type="submission" date="2024-03" db="EMBL/GenBank/DDBJ databases">
        <title>Adaptation during the transition from Ophiocordyceps entomopathogen to insect associate is accompanied by gene loss and intensified selection.</title>
        <authorList>
            <person name="Ward C.M."/>
            <person name="Onetto C.A."/>
            <person name="Borneman A.R."/>
        </authorList>
    </citation>
    <scope>NUCLEOTIDE SEQUENCE [LARGE SCALE GENOMIC DNA]</scope>
    <source>
        <strain evidence="2">AWRI1</strain>
        <tissue evidence="2">Single Adult Female</tissue>
    </source>
</reference>
<evidence type="ECO:0000256" key="1">
    <source>
        <dbReference type="SAM" id="MobiDB-lite"/>
    </source>
</evidence>
<evidence type="ECO:0000313" key="3">
    <source>
        <dbReference type="Proteomes" id="UP001367676"/>
    </source>
</evidence>
<feature type="compositionally biased region" description="Low complexity" evidence="1">
    <location>
        <begin position="495"/>
        <end position="511"/>
    </location>
</feature>
<dbReference type="EMBL" id="JBBCAQ010000037">
    <property type="protein sequence ID" value="KAK7573891.1"/>
    <property type="molecule type" value="Genomic_DNA"/>
</dbReference>
<evidence type="ECO:0000313" key="2">
    <source>
        <dbReference type="EMBL" id="KAK7573891.1"/>
    </source>
</evidence>
<gene>
    <name evidence="2" type="ORF">V9T40_011082</name>
</gene>
<feature type="region of interest" description="Disordered" evidence="1">
    <location>
        <begin position="73"/>
        <end position="192"/>
    </location>
</feature>
<feature type="region of interest" description="Disordered" evidence="1">
    <location>
        <begin position="495"/>
        <end position="514"/>
    </location>
</feature>
<feature type="compositionally biased region" description="Low complexity" evidence="1">
    <location>
        <begin position="207"/>
        <end position="225"/>
    </location>
</feature>
<organism evidence="2 3">
    <name type="scientific">Parthenolecanium corni</name>
    <dbReference type="NCBI Taxonomy" id="536013"/>
    <lineage>
        <taxon>Eukaryota</taxon>
        <taxon>Metazoa</taxon>
        <taxon>Ecdysozoa</taxon>
        <taxon>Arthropoda</taxon>
        <taxon>Hexapoda</taxon>
        <taxon>Insecta</taxon>
        <taxon>Pterygota</taxon>
        <taxon>Neoptera</taxon>
        <taxon>Paraneoptera</taxon>
        <taxon>Hemiptera</taxon>
        <taxon>Sternorrhyncha</taxon>
        <taxon>Coccoidea</taxon>
        <taxon>Coccidae</taxon>
        <taxon>Parthenolecanium</taxon>
    </lineage>
</organism>
<comment type="caution">
    <text evidence="2">The sequence shown here is derived from an EMBL/GenBank/DDBJ whole genome shotgun (WGS) entry which is preliminary data.</text>
</comment>
<name>A0AAN9T6C7_9HEMI</name>
<accession>A0AAN9T6C7</accession>
<feature type="region of interest" description="Disordered" evidence="1">
    <location>
        <begin position="1"/>
        <end position="52"/>
    </location>
</feature>
<feature type="region of interest" description="Disordered" evidence="1">
    <location>
        <begin position="207"/>
        <end position="227"/>
    </location>
</feature>
<sequence length="736" mass="83336">MSVSCFGSLSTKTMGSSIKQKVSYEHISTSDSLSEEDEKGRKDQPVTKNSGIYKQKVSYNPIFTPYSQGINFLSDEEKDRSDTSDLENLVEEKHESSPESTIKNDSLNYNSVDKKNKQDKKKSWGSALKKKILTKSKDRKGNFHKLKQSEDDSSVDENSSDSYKNEDFIYKPFKPSKTETTDTESTTSPKSLSGVLSKVWPIRSNSASSLSRSSSSSSSSSSSPTSERDALIDSLLDKYDGKNYFGESVETAEEATKSSEKLRKQVGLREGEELPVTQKEVVKSDFVMVALSLIILSISWTTIFSGHMLIADESAGLSEGKETLVNQKQKHSGEEMSTTDIPDYNVIDGTGDKSNKSDQVTKKSPRKKQKISYKSIFTTDSSGYNFVSEEDEDGQIDLSVNKNTEIQEQKILDGTVFTSDSPNYNSIDRKNNFIKLQNSNEDGNENSAEGNSKGNKKWKLIRDHYISDETGDIDAESTKTSKSLSKLRSKVWPENSSRRSSLSRSSSSSLSKSERNRIMNQLLDGYKGRSDKKEVMEFSNETEGEELPKVYSGDIHVLHIFDDGQAPTCIFACLFYKMRHSKFEIKPEGRCVRLSMNGPGHGQAPIIELSCLCTRRKKRPFQYEIIQKGETLYYVYNKAHGSLHPLGTLEEIFDYIENNFLQYLKDFLKKKRGIDWKAMYEDIRDLRWIRHDKDDRPIGKYLSETLKEELDGIRHFWTVSLQERLLQTGINRTGSL</sequence>
<feature type="compositionally biased region" description="Basic and acidic residues" evidence="1">
    <location>
        <begin position="350"/>
        <end position="361"/>
    </location>
</feature>
<feature type="compositionally biased region" description="Polar residues" evidence="1">
    <location>
        <begin position="1"/>
        <end position="32"/>
    </location>
</feature>